<evidence type="ECO:0000313" key="3">
    <source>
        <dbReference type="Proteomes" id="UP001412239"/>
    </source>
</evidence>
<evidence type="ECO:0000256" key="1">
    <source>
        <dbReference type="SAM" id="MobiDB-lite"/>
    </source>
</evidence>
<feature type="compositionally biased region" description="Polar residues" evidence="1">
    <location>
        <begin position="1"/>
        <end position="17"/>
    </location>
</feature>
<sequence length="126" mass="13505">MPQNNPNPTSGSLNTQAVEPRPGHEVPSIAVPGQTKTQHNVTVVPGTENAPRREIGEQAPRKKRLSFGGGNDGRGSPMFANLESARAKHLASGYDDQKPPDGFIGAAFKRFITGNPRAETIVHRSK</sequence>
<evidence type="ECO:0000313" key="2">
    <source>
        <dbReference type="EMBL" id="CUS11578.1"/>
    </source>
</evidence>
<name>A0A292PY78_9PEZI</name>
<dbReference type="AlphaFoldDB" id="A0A292PY78"/>
<dbReference type="EMBL" id="LN891017">
    <property type="protein sequence ID" value="CUS11578.1"/>
    <property type="molecule type" value="Genomic_DNA"/>
</dbReference>
<feature type="region of interest" description="Disordered" evidence="1">
    <location>
        <begin position="1"/>
        <end position="79"/>
    </location>
</feature>
<accession>A0A292PY78</accession>
<feature type="compositionally biased region" description="Basic and acidic residues" evidence="1">
    <location>
        <begin position="50"/>
        <end position="60"/>
    </location>
</feature>
<keyword evidence="3" id="KW-1185">Reference proteome</keyword>
<reference evidence="2" key="1">
    <citation type="submission" date="2015-10" db="EMBL/GenBank/DDBJ databases">
        <authorList>
            <person name="Regsiter A."/>
            <person name="william w."/>
        </authorList>
    </citation>
    <scope>NUCLEOTIDE SEQUENCE</scope>
    <source>
        <strain evidence="2">Montdore</strain>
    </source>
</reference>
<organism evidence="2 3">
    <name type="scientific">Tuber aestivum</name>
    <name type="common">summer truffle</name>
    <dbReference type="NCBI Taxonomy" id="59557"/>
    <lineage>
        <taxon>Eukaryota</taxon>
        <taxon>Fungi</taxon>
        <taxon>Dikarya</taxon>
        <taxon>Ascomycota</taxon>
        <taxon>Pezizomycotina</taxon>
        <taxon>Pezizomycetes</taxon>
        <taxon>Pezizales</taxon>
        <taxon>Tuberaceae</taxon>
        <taxon>Tuber</taxon>
    </lineage>
</organism>
<dbReference type="Proteomes" id="UP001412239">
    <property type="component" value="Unassembled WGS sequence"/>
</dbReference>
<gene>
    <name evidence="2" type="ORF">GSTUAT00004326001</name>
</gene>
<proteinExistence type="predicted"/>
<protein>
    <submittedName>
        <fullName evidence="2">Uncharacterized protein</fullName>
    </submittedName>
</protein>